<dbReference type="AlphaFoldDB" id="A0A183UBR3"/>
<keyword evidence="2" id="KW-1185">Reference proteome</keyword>
<evidence type="ECO:0000313" key="2">
    <source>
        <dbReference type="Proteomes" id="UP000050794"/>
    </source>
</evidence>
<evidence type="ECO:0000313" key="1">
    <source>
        <dbReference type="EMBL" id="VDM37191.1"/>
    </source>
</evidence>
<sequence length="73" mass="7929">MIGKLILIQELPQLVALTTGEVQHHSLLTATFTALLPCEDDDVCDAASDSFDSLLDNVDPSVELLPVVETEMF</sequence>
<evidence type="ECO:0000313" key="3">
    <source>
        <dbReference type="WBParaSite" id="TCNE_0000593301-mRNA-1"/>
    </source>
</evidence>
<gene>
    <name evidence="1" type="ORF">TCNE_LOCUS5933</name>
</gene>
<reference evidence="1 2" key="2">
    <citation type="submission" date="2018-11" db="EMBL/GenBank/DDBJ databases">
        <authorList>
            <consortium name="Pathogen Informatics"/>
        </authorList>
    </citation>
    <scope>NUCLEOTIDE SEQUENCE [LARGE SCALE GENOMIC DNA]</scope>
</reference>
<accession>A0A183UBR3</accession>
<proteinExistence type="predicted"/>
<name>A0A183UBR3_TOXCA</name>
<organism evidence="2 3">
    <name type="scientific">Toxocara canis</name>
    <name type="common">Canine roundworm</name>
    <dbReference type="NCBI Taxonomy" id="6265"/>
    <lineage>
        <taxon>Eukaryota</taxon>
        <taxon>Metazoa</taxon>
        <taxon>Ecdysozoa</taxon>
        <taxon>Nematoda</taxon>
        <taxon>Chromadorea</taxon>
        <taxon>Rhabditida</taxon>
        <taxon>Spirurina</taxon>
        <taxon>Ascaridomorpha</taxon>
        <taxon>Ascaridoidea</taxon>
        <taxon>Toxocaridae</taxon>
        <taxon>Toxocara</taxon>
    </lineage>
</organism>
<dbReference type="EMBL" id="UYWY01019411">
    <property type="protein sequence ID" value="VDM37191.1"/>
    <property type="molecule type" value="Genomic_DNA"/>
</dbReference>
<dbReference type="WBParaSite" id="TCNE_0000593301-mRNA-1">
    <property type="protein sequence ID" value="TCNE_0000593301-mRNA-1"/>
    <property type="gene ID" value="TCNE_0000593301"/>
</dbReference>
<reference evidence="3" key="1">
    <citation type="submission" date="2016-06" db="UniProtKB">
        <authorList>
            <consortium name="WormBaseParasite"/>
        </authorList>
    </citation>
    <scope>IDENTIFICATION</scope>
</reference>
<dbReference type="Proteomes" id="UP000050794">
    <property type="component" value="Unassembled WGS sequence"/>
</dbReference>
<protein>
    <submittedName>
        <fullName evidence="3">Secreted protein</fullName>
    </submittedName>
</protein>